<evidence type="ECO:0000256" key="1">
    <source>
        <dbReference type="SAM" id="Phobius"/>
    </source>
</evidence>
<sequence length="86" mass="10348">MYVVYKRYVESQRFNLIAFYTKRGRVYRYRYNDFYMIAFTGGTKSSKVLQVATNIGIYIYVCMCTYLVPTLTKTRKYTLQHFCTKV</sequence>
<name>A0A0L7REU8_9HYME</name>
<dbReference type="AlphaFoldDB" id="A0A0L7REU8"/>
<feature type="transmembrane region" description="Helical" evidence="1">
    <location>
        <begin position="48"/>
        <end position="68"/>
    </location>
</feature>
<evidence type="ECO:0000313" key="3">
    <source>
        <dbReference type="Proteomes" id="UP000053825"/>
    </source>
</evidence>
<keyword evidence="3" id="KW-1185">Reference proteome</keyword>
<accession>A0A0L7REU8</accession>
<gene>
    <name evidence="2" type="ORF">WH47_09313</name>
</gene>
<keyword evidence="1" id="KW-0812">Transmembrane</keyword>
<keyword evidence="1" id="KW-1133">Transmembrane helix</keyword>
<protein>
    <submittedName>
        <fullName evidence="2">Uncharacterized protein</fullName>
    </submittedName>
</protein>
<evidence type="ECO:0000313" key="2">
    <source>
        <dbReference type="EMBL" id="KOC69355.1"/>
    </source>
</evidence>
<reference evidence="2 3" key="1">
    <citation type="submission" date="2015-07" db="EMBL/GenBank/DDBJ databases">
        <title>The genome of Habropoda laboriosa.</title>
        <authorList>
            <person name="Pan H."/>
            <person name="Kapheim K."/>
        </authorList>
    </citation>
    <scope>NUCLEOTIDE SEQUENCE [LARGE SCALE GENOMIC DNA]</scope>
    <source>
        <strain evidence="2">0110345459</strain>
    </source>
</reference>
<keyword evidence="1" id="KW-0472">Membrane</keyword>
<dbReference type="Proteomes" id="UP000053825">
    <property type="component" value="Unassembled WGS sequence"/>
</dbReference>
<proteinExistence type="predicted"/>
<dbReference type="EMBL" id="KQ414608">
    <property type="protein sequence ID" value="KOC69355.1"/>
    <property type="molecule type" value="Genomic_DNA"/>
</dbReference>
<organism evidence="2 3">
    <name type="scientific">Habropoda laboriosa</name>
    <dbReference type="NCBI Taxonomy" id="597456"/>
    <lineage>
        <taxon>Eukaryota</taxon>
        <taxon>Metazoa</taxon>
        <taxon>Ecdysozoa</taxon>
        <taxon>Arthropoda</taxon>
        <taxon>Hexapoda</taxon>
        <taxon>Insecta</taxon>
        <taxon>Pterygota</taxon>
        <taxon>Neoptera</taxon>
        <taxon>Endopterygota</taxon>
        <taxon>Hymenoptera</taxon>
        <taxon>Apocrita</taxon>
        <taxon>Aculeata</taxon>
        <taxon>Apoidea</taxon>
        <taxon>Anthophila</taxon>
        <taxon>Apidae</taxon>
        <taxon>Habropoda</taxon>
    </lineage>
</organism>